<sequence length="116" mass="13024">EKGSVNHSTLDIASGDILGNPFVFLKRIIHWMDDYTYEGTLDVTYTEEYVDSNGNLKTRDVNETLRAVIRQPGPYYANRVSLVYGNHAAPNLTFHRKPPEKGFFNFGGAKSKIAKG</sequence>
<accession>W1XQG3</accession>
<feature type="non-terminal residue" evidence="1">
    <location>
        <position position="116"/>
    </location>
</feature>
<reference evidence="1" key="1">
    <citation type="submission" date="2013-12" db="EMBL/GenBank/DDBJ databases">
        <title>A Varibaculum cambriense genome reconstructed from a premature infant gut community with otherwise low bacterial novelty that shifts toward anaerobic metabolism during the third week of life.</title>
        <authorList>
            <person name="Brown C.T."/>
            <person name="Sharon I."/>
            <person name="Thomas B.C."/>
            <person name="Castelle C.J."/>
            <person name="Morowitz M.J."/>
            <person name="Banfield J.F."/>
        </authorList>
    </citation>
    <scope>NUCLEOTIDE SEQUENCE</scope>
</reference>
<feature type="non-terminal residue" evidence="1">
    <location>
        <position position="1"/>
    </location>
</feature>
<organism evidence="1">
    <name type="scientific">human gut metagenome</name>
    <dbReference type="NCBI Taxonomy" id="408170"/>
    <lineage>
        <taxon>unclassified sequences</taxon>
        <taxon>metagenomes</taxon>
        <taxon>organismal metagenomes</taxon>
    </lineage>
</organism>
<dbReference type="EMBL" id="AZMM01013075">
    <property type="protein sequence ID" value="ETJ32467.1"/>
    <property type="molecule type" value="Genomic_DNA"/>
</dbReference>
<dbReference type="AlphaFoldDB" id="W1XQG3"/>
<evidence type="ECO:0000313" key="1">
    <source>
        <dbReference type="EMBL" id="ETJ32467.1"/>
    </source>
</evidence>
<gene>
    <name evidence="1" type="ORF">Q604_UNBC13075G0001</name>
</gene>
<comment type="caution">
    <text evidence="1">The sequence shown here is derived from an EMBL/GenBank/DDBJ whole genome shotgun (WGS) entry which is preliminary data.</text>
</comment>
<proteinExistence type="predicted"/>
<name>W1XQG3_9ZZZZ</name>
<protein>
    <submittedName>
        <fullName evidence="1">Uncharacterized protein</fullName>
    </submittedName>
</protein>